<comment type="caution">
    <text evidence="4">The sequence shown here is derived from an EMBL/GenBank/DDBJ whole genome shotgun (WGS) entry which is preliminary data.</text>
</comment>
<dbReference type="EMBL" id="UXAT02000003">
    <property type="protein sequence ID" value="VUX45297.1"/>
    <property type="molecule type" value="Genomic_DNA"/>
</dbReference>
<dbReference type="SFLD" id="SFLDF00562">
    <property type="entry name" value="HemN-like__clustered_with_heat"/>
    <property type="match status" value="1"/>
</dbReference>
<dbReference type="GO" id="GO:0051539">
    <property type="term" value="F:4 iron, 4 sulfur cluster binding"/>
    <property type="evidence" value="ECO:0007669"/>
    <property type="project" value="UniProtKB-UniRule"/>
</dbReference>
<dbReference type="SMART" id="SM00729">
    <property type="entry name" value="Elp3"/>
    <property type="match status" value="1"/>
</dbReference>
<evidence type="ECO:0000313" key="4">
    <source>
        <dbReference type="EMBL" id="VUX45297.1"/>
    </source>
</evidence>
<dbReference type="InterPro" id="IPR034505">
    <property type="entry name" value="Coproporphyrinogen-III_oxidase"/>
</dbReference>
<evidence type="ECO:0000256" key="2">
    <source>
        <dbReference type="RuleBase" id="RU364116"/>
    </source>
</evidence>
<evidence type="ECO:0000259" key="3">
    <source>
        <dbReference type="PROSITE" id="PS51918"/>
    </source>
</evidence>
<sequence length="401" mass="43004">MADWQHAALPTDLRPAAEAAALGIYIHWPFCIAKCPYCDFNSTAATAIDFARWQRALERDLLAYVPLTPGRTVASVFFGGGTPSLMPAETVATILAAVRAQWTVGDDVEITLEANPSTVDRSRFRDLRATGVNRLSIGVQSFADEELRFLGRTHSAAEARTAIETAHAVFPRVSFDLIYGLPGQTAAAWAQTLTDALSCAGDHLSTYQLTITPGTPFARRGVRAADEDLGLALFAMTDEVLARAGFAAYEISNHARGSAVCSHNVAIWRGGDYLAVGPGAHGRLAVQAAANAACTLALHQVEEPSAWLKRVEETGSGLNAPDILSADERRDELVLMGLRLAAGLERERFRHLTGRNPEDALNRAAIDRLTAEGYLVCDAAGVRVTTKGRPCLDHLSAALLC</sequence>
<keyword evidence="2" id="KW-0004">4Fe-4S</keyword>
<comment type="similarity">
    <text evidence="1">Belongs to the anaerobic coproporphyrinogen-III oxidase family. HemW subfamily.</text>
</comment>
<keyword evidence="2" id="KW-0408">Iron</keyword>
<keyword evidence="2" id="KW-0479">Metal-binding</keyword>
<dbReference type="GO" id="GO:0006779">
    <property type="term" value="P:porphyrin-containing compound biosynthetic process"/>
    <property type="evidence" value="ECO:0007669"/>
    <property type="project" value="InterPro"/>
</dbReference>
<dbReference type="PROSITE" id="PS51918">
    <property type="entry name" value="RADICAL_SAM"/>
    <property type="match status" value="1"/>
</dbReference>
<dbReference type="InterPro" id="IPR006638">
    <property type="entry name" value="Elp3/MiaA/NifB-like_rSAM"/>
</dbReference>
<dbReference type="SFLD" id="SFLDS00029">
    <property type="entry name" value="Radical_SAM"/>
    <property type="match status" value="1"/>
</dbReference>
<dbReference type="SUPFAM" id="SSF102114">
    <property type="entry name" value="Radical SAM enzymes"/>
    <property type="match status" value="1"/>
</dbReference>
<dbReference type="NCBIfam" id="TIGR00539">
    <property type="entry name" value="hemN_rel"/>
    <property type="match status" value="1"/>
</dbReference>
<dbReference type="Pfam" id="PF04055">
    <property type="entry name" value="Radical_SAM"/>
    <property type="match status" value="1"/>
</dbReference>
<comment type="function">
    <text evidence="2">Probably acts as a heme chaperone, transferring heme to an unknown acceptor. Binds one molecule of heme per monomer, possibly covalently. Binds 1 [4Fe-4S] cluster. The cluster is coordinated with 3 cysteines and an exchangeable S-adenosyl-L-methionine.</text>
</comment>
<keyword evidence="2" id="KW-0349">Heme</keyword>
<dbReference type="Gene3D" id="3.30.750.200">
    <property type="match status" value="1"/>
</dbReference>
<keyword evidence="2" id="KW-0949">S-adenosyl-L-methionine</keyword>
<feature type="domain" description="Radical SAM core" evidence="3">
    <location>
        <begin position="16"/>
        <end position="247"/>
    </location>
</feature>
<dbReference type="GO" id="GO:0005737">
    <property type="term" value="C:cytoplasm"/>
    <property type="evidence" value="ECO:0007669"/>
    <property type="project" value="UniProtKB-SubCell"/>
</dbReference>
<keyword evidence="2" id="KW-0143">Chaperone</keyword>
<dbReference type="PANTHER" id="PTHR13932:SF5">
    <property type="entry name" value="RADICAL S-ADENOSYL METHIONINE DOMAIN-CONTAINING PROTEIN 1, MITOCHONDRIAL"/>
    <property type="match status" value="1"/>
</dbReference>
<dbReference type="GO" id="GO:0046872">
    <property type="term" value="F:metal ion binding"/>
    <property type="evidence" value="ECO:0007669"/>
    <property type="project" value="UniProtKB-UniRule"/>
</dbReference>
<comment type="subcellular location">
    <subcellularLocation>
        <location evidence="2">Cytoplasm</location>
    </subcellularLocation>
</comment>
<dbReference type="InterPro" id="IPR004559">
    <property type="entry name" value="HemW-like"/>
</dbReference>
<dbReference type="PANTHER" id="PTHR13932">
    <property type="entry name" value="COPROPORPHYRINIGEN III OXIDASE"/>
    <property type="match status" value="1"/>
</dbReference>
<dbReference type="SFLD" id="SFLDF00288">
    <property type="entry name" value="HemN-like__clustered_with_nucl"/>
    <property type="match status" value="1"/>
</dbReference>
<protein>
    <recommendedName>
        <fullName evidence="2">Heme chaperone HemW</fullName>
    </recommendedName>
</protein>
<dbReference type="Pfam" id="PF06969">
    <property type="entry name" value="HemN_C"/>
    <property type="match status" value="1"/>
</dbReference>
<accession>A0A564WAZ2</accession>
<dbReference type="InterPro" id="IPR010723">
    <property type="entry name" value="HemN_C"/>
</dbReference>
<evidence type="ECO:0000256" key="1">
    <source>
        <dbReference type="ARBA" id="ARBA00006100"/>
    </source>
</evidence>
<dbReference type="SFLD" id="SFLDG01065">
    <property type="entry name" value="anaerobic_coproporphyrinogen-I"/>
    <property type="match status" value="1"/>
</dbReference>
<dbReference type="InterPro" id="IPR007197">
    <property type="entry name" value="rSAM"/>
</dbReference>
<reference evidence="4" key="1">
    <citation type="submission" date="2018-11" db="EMBL/GenBank/DDBJ databases">
        <authorList>
            <person name="Onetto C."/>
        </authorList>
    </citation>
    <scope>NUCLEOTIDE SEQUENCE [LARGE SCALE GENOMIC DNA]</scope>
</reference>
<keyword evidence="2" id="KW-0963">Cytoplasm</keyword>
<dbReference type="AlphaFoldDB" id="A0A564WAZ2"/>
<evidence type="ECO:0000313" key="5">
    <source>
        <dbReference type="Proteomes" id="UP000326641"/>
    </source>
</evidence>
<name>A0A564WAZ2_9PROT</name>
<dbReference type="CDD" id="cd01335">
    <property type="entry name" value="Radical_SAM"/>
    <property type="match status" value="1"/>
</dbReference>
<dbReference type="GO" id="GO:0004109">
    <property type="term" value="F:coproporphyrinogen oxidase activity"/>
    <property type="evidence" value="ECO:0007669"/>
    <property type="project" value="InterPro"/>
</dbReference>
<keyword evidence="2" id="KW-0411">Iron-sulfur</keyword>
<proteinExistence type="inferred from homology"/>
<organism evidence="4 5">
    <name type="scientific">Candidatus Defluviicoccus seviourii</name>
    <dbReference type="NCBI Taxonomy" id="2565273"/>
    <lineage>
        <taxon>Bacteria</taxon>
        <taxon>Pseudomonadati</taxon>
        <taxon>Pseudomonadota</taxon>
        <taxon>Alphaproteobacteria</taxon>
        <taxon>Rhodospirillales</taxon>
        <taxon>Rhodospirillaceae</taxon>
        <taxon>Defluviicoccus</taxon>
    </lineage>
</organism>
<dbReference type="InterPro" id="IPR058240">
    <property type="entry name" value="rSAM_sf"/>
</dbReference>
<gene>
    <name evidence="4" type="ORF">DF3PA_110031</name>
</gene>
<keyword evidence="5" id="KW-1185">Reference proteome</keyword>
<dbReference type="Proteomes" id="UP000326641">
    <property type="component" value="Unassembled WGS sequence"/>
</dbReference>